<dbReference type="AlphaFoldDB" id="A0A8J7FQ76"/>
<evidence type="ECO:0000313" key="3">
    <source>
        <dbReference type="EMBL" id="MBF0597584.1"/>
    </source>
</evidence>
<reference evidence="3" key="1">
    <citation type="submission" date="2020-10" db="EMBL/GenBank/DDBJ databases">
        <authorList>
            <person name="Lu T."/>
            <person name="Wang Q."/>
            <person name="Han X."/>
        </authorList>
    </citation>
    <scope>NUCLEOTIDE SEQUENCE</scope>
    <source>
        <strain evidence="3">WQ 117</strain>
    </source>
</reference>
<organism evidence="3 4">
    <name type="scientific">Faecalibacter rhinopitheci</name>
    <dbReference type="NCBI Taxonomy" id="2779678"/>
    <lineage>
        <taxon>Bacteria</taxon>
        <taxon>Pseudomonadati</taxon>
        <taxon>Bacteroidota</taxon>
        <taxon>Flavobacteriia</taxon>
        <taxon>Flavobacteriales</taxon>
        <taxon>Weeksellaceae</taxon>
        <taxon>Faecalibacter</taxon>
    </lineage>
</organism>
<dbReference type="Proteomes" id="UP000608754">
    <property type="component" value="Unassembled WGS sequence"/>
</dbReference>
<sequence length="320" mass="36554">MKQKEYIEIDNKPTFSKNMIILLLSIALLGTVGYNLYMKQQHNKILGIDNATINDLERSREILKQELRITRSDYDTAKTQILDKDVDLQEKDRKIFEKQKKIQNILNQQTISKEDLSTAKRLIVSLKTELGEYKRQIEVLKIQNAKLKNENTQLAEVNQEVTDKNISISKNLEIAHTENEAQKANVNATLAISNYNLSGVKVRNSGKEVETDKASRINKLRVSFDVDSNANSIAEKKELFVAIYKPDGTLGKFEGANPGKIPLRSGANVEFSDRVSFDYDPKSGNKISFDWKDYNFPKGEYKIDIYQNGFKIAQNKILLK</sequence>
<keyword evidence="2" id="KW-0812">Transmembrane</keyword>
<keyword evidence="1" id="KW-0175">Coiled coil</keyword>
<dbReference type="EMBL" id="JADGIK010000005">
    <property type="protein sequence ID" value="MBF0597584.1"/>
    <property type="molecule type" value="Genomic_DNA"/>
</dbReference>
<protein>
    <submittedName>
        <fullName evidence="3">Uncharacterized protein</fullName>
    </submittedName>
</protein>
<keyword evidence="2" id="KW-0472">Membrane</keyword>
<keyword evidence="2" id="KW-1133">Transmembrane helix</keyword>
<feature type="coiled-coil region" evidence="1">
    <location>
        <begin position="53"/>
        <end position="164"/>
    </location>
</feature>
<gene>
    <name evidence="3" type="ORF">IM532_09020</name>
</gene>
<feature type="transmembrane region" description="Helical" evidence="2">
    <location>
        <begin position="20"/>
        <end position="37"/>
    </location>
</feature>
<dbReference type="RefSeq" id="WP_194183125.1">
    <property type="nucleotide sequence ID" value="NZ_JADGIK010000005.1"/>
</dbReference>
<accession>A0A8J7FQ76</accession>
<proteinExistence type="predicted"/>
<comment type="caution">
    <text evidence="3">The sequence shown here is derived from an EMBL/GenBank/DDBJ whole genome shotgun (WGS) entry which is preliminary data.</text>
</comment>
<evidence type="ECO:0000313" key="4">
    <source>
        <dbReference type="Proteomes" id="UP000608754"/>
    </source>
</evidence>
<evidence type="ECO:0000256" key="1">
    <source>
        <dbReference type="SAM" id="Coils"/>
    </source>
</evidence>
<name>A0A8J7FQ76_9FLAO</name>
<keyword evidence="4" id="KW-1185">Reference proteome</keyword>
<evidence type="ECO:0000256" key="2">
    <source>
        <dbReference type="SAM" id="Phobius"/>
    </source>
</evidence>